<comment type="catalytic activity">
    <reaction evidence="6 8">
        <text>beta-D-fructose 1-phosphate + ATP = beta-D-fructose 1,6-bisphosphate + ADP + H(+)</text>
        <dbReference type="Rhea" id="RHEA:14213"/>
        <dbReference type="ChEBI" id="CHEBI:15378"/>
        <dbReference type="ChEBI" id="CHEBI:30616"/>
        <dbReference type="ChEBI" id="CHEBI:32966"/>
        <dbReference type="ChEBI" id="CHEBI:138881"/>
        <dbReference type="ChEBI" id="CHEBI:456216"/>
        <dbReference type="EC" id="2.7.1.56"/>
    </reaction>
</comment>
<dbReference type="GO" id="GO:0005988">
    <property type="term" value="P:lactose metabolic process"/>
    <property type="evidence" value="ECO:0007669"/>
    <property type="project" value="UniProtKB-KW"/>
</dbReference>
<dbReference type="FunFam" id="3.40.1190.20:FF:000001">
    <property type="entry name" value="Phosphofructokinase"/>
    <property type="match status" value="1"/>
</dbReference>
<comment type="similarity">
    <text evidence="7">Belongs to the carbohydrate kinase PfkB family. LacC subfamily.</text>
</comment>
<evidence type="ECO:0000256" key="6">
    <source>
        <dbReference type="ARBA" id="ARBA00047745"/>
    </source>
</evidence>
<dbReference type="NCBIfam" id="TIGR03828">
    <property type="entry name" value="pfkB"/>
    <property type="match status" value="1"/>
</dbReference>
<dbReference type="GO" id="GO:0005524">
    <property type="term" value="F:ATP binding"/>
    <property type="evidence" value="ECO:0007669"/>
    <property type="project" value="UniProtKB-UniRule"/>
</dbReference>
<evidence type="ECO:0000313" key="10">
    <source>
        <dbReference type="EMBL" id="PWJ29806.1"/>
    </source>
</evidence>
<dbReference type="PANTHER" id="PTHR46566">
    <property type="entry name" value="1-PHOSPHOFRUCTOKINASE-RELATED"/>
    <property type="match status" value="1"/>
</dbReference>
<keyword evidence="3 7" id="KW-0547">Nucleotide-binding</keyword>
<dbReference type="GO" id="GO:0009024">
    <property type="term" value="F:tagatose-6-phosphate kinase activity"/>
    <property type="evidence" value="ECO:0007669"/>
    <property type="project" value="UniProtKB-EC"/>
</dbReference>
<dbReference type="Gene3D" id="3.40.1190.20">
    <property type="match status" value="1"/>
</dbReference>
<proteinExistence type="inferred from homology"/>
<evidence type="ECO:0000259" key="9">
    <source>
        <dbReference type="Pfam" id="PF00294"/>
    </source>
</evidence>
<dbReference type="PANTHER" id="PTHR46566:SF2">
    <property type="entry name" value="ATP-DEPENDENT 6-PHOSPHOFRUCTOKINASE ISOZYME 2"/>
    <property type="match status" value="1"/>
</dbReference>
<evidence type="ECO:0000256" key="2">
    <source>
        <dbReference type="ARBA" id="ARBA00022679"/>
    </source>
</evidence>
<evidence type="ECO:0000256" key="3">
    <source>
        <dbReference type="ARBA" id="ARBA00022741"/>
    </source>
</evidence>
<reference evidence="10 11" key="1">
    <citation type="submission" date="2018-05" db="EMBL/GenBank/DDBJ databases">
        <title>The Hungate 1000. A catalogue of reference genomes from the rumen microbiome.</title>
        <authorList>
            <person name="Kelly W."/>
        </authorList>
    </citation>
    <scope>NUCLEOTIDE SEQUENCE [LARGE SCALE GENOMIC DNA]</scope>
    <source>
        <strain evidence="10 11">NLAE-zl-C242</strain>
    </source>
</reference>
<name>A0A2Y9BDL0_9FIRM</name>
<dbReference type="GO" id="GO:2001059">
    <property type="term" value="P:D-tagatose 6-phosphate catabolic process"/>
    <property type="evidence" value="ECO:0007669"/>
    <property type="project" value="UniProtKB-UniPathway"/>
</dbReference>
<evidence type="ECO:0000256" key="8">
    <source>
        <dbReference type="RuleBase" id="RU369061"/>
    </source>
</evidence>
<evidence type="ECO:0000256" key="5">
    <source>
        <dbReference type="ARBA" id="ARBA00022840"/>
    </source>
</evidence>
<comment type="catalytic activity">
    <reaction evidence="7">
        <text>D-tagatofuranose 6-phosphate + ATP = D-tagatofuranose 1,6-bisphosphate + ADP + H(+)</text>
        <dbReference type="Rhea" id="RHEA:12420"/>
        <dbReference type="ChEBI" id="CHEBI:15378"/>
        <dbReference type="ChEBI" id="CHEBI:30616"/>
        <dbReference type="ChEBI" id="CHEBI:58694"/>
        <dbReference type="ChEBI" id="CHEBI:58695"/>
        <dbReference type="ChEBI" id="CHEBI:456216"/>
        <dbReference type="EC" id="2.7.1.144"/>
    </reaction>
</comment>
<dbReference type="Proteomes" id="UP000245845">
    <property type="component" value="Unassembled WGS sequence"/>
</dbReference>
<gene>
    <name evidence="10" type="ORF">A8806_105108</name>
</gene>
<dbReference type="PROSITE" id="PS00583">
    <property type="entry name" value="PFKB_KINASES_1"/>
    <property type="match status" value="1"/>
</dbReference>
<feature type="domain" description="Carbohydrate kinase PfkB" evidence="9">
    <location>
        <begin position="8"/>
        <end position="291"/>
    </location>
</feature>
<protein>
    <recommendedName>
        <fullName evidence="7">Tagatose-6-phosphate kinase</fullName>
        <ecNumber evidence="7">2.7.1.144</ecNumber>
    </recommendedName>
</protein>
<dbReference type="GO" id="GO:0005829">
    <property type="term" value="C:cytosol"/>
    <property type="evidence" value="ECO:0007669"/>
    <property type="project" value="TreeGrafter"/>
</dbReference>
<evidence type="ECO:0000313" key="11">
    <source>
        <dbReference type="Proteomes" id="UP000245845"/>
    </source>
</evidence>
<dbReference type="Pfam" id="PF00294">
    <property type="entry name" value="PfkB"/>
    <property type="match status" value="1"/>
</dbReference>
<comment type="pathway">
    <text evidence="7">Carbohydrate metabolism; D-tagatose 6-phosphate degradation; D-glyceraldehyde 3-phosphate and glycerone phosphate from D-tagatose 6-phosphate: step 1/2.</text>
</comment>
<keyword evidence="4 8" id="KW-0418">Kinase</keyword>
<dbReference type="GO" id="GO:0016052">
    <property type="term" value="P:carbohydrate catabolic process"/>
    <property type="evidence" value="ECO:0007669"/>
    <property type="project" value="UniProtKB-ARBA"/>
</dbReference>
<keyword evidence="5 7" id="KW-0067">ATP-binding</keyword>
<dbReference type="GO" id="GO:0044281">
    <property type="term" value="P:small molecule metabolic process"/>
    <property type="evidence" value="ECO:0007669"/>
    <property type="project" value="UniProtKB-ARBA"/>
</dbReference>
<dbReference type="NCBIfam" id="TIGR03168">
    <property type="entry name" value="1-PFK"/>
    <property type="match status" value="1"/>
</dbReference>
<dbReference type="InterPro" id="IPR011611">
    <property type="entry name" value="PfkB_dom"/>
</dbReference>
<evidence type="ECO:0000256" key="4">
    <source>
        <dbReference type="ARBA" id="ARBA00022777"/>
    </source>
</evidence>
<evidence type="ECO:0000256" key="7">
    <source>
        <dbReference type="PIRNR" id="PIRNR000535"/>
    </source>
</evidence>
<dbReference type="RefSeq" id="WP_109730946.1">
    <property type="nucleotide sequence ID" value="NZ_BAAACK010000018.1"/>
</dbReference>
<dbReference type="GO" id="GO:0008662">
    <property type="term" value="F:1-phosphofructokinase activity"/>
    <property type="evidence" value="ECO:0007669"/>
    <property type="project" value="UniProtKB-UniRule"/>
</dbReference>
<keyword evidence="2 7" id="KW-0808">Transferase</keyword>
<accession>A0A2Y9BDL0</accession>
<keyword evidence="7" id="KW-0423">Lactose metabolism</keyword>
<dbReference type="InterPro" id="IPR029056">
    <property type="entry name" value="Ribokinase-like"/>
</dbReference>
<dbReference type="EC" id="2.7.1.144" evidence="7"/>
<dbReference type="CDD" id="cd01164">
    <property type="entry name" value="FruK_PfkB_like"/>
    <property type="match status" value="1"/>
</dbReference>
<dbReference type="UniPathway" id="UPA00704">
    <property type="reaction ID" value="UER00715"/>
</dbReference>
<dbReference type="OrthoDB" id="9801219at2"/>
<comment type="similarity">
    <text evidence="1">Belongs to the carbohydrate kinase pfkB family.</text>
</comment>
<dbReference type="InterPro" id="IPR002173">
    <property type="entry name" value="Carboh/pur_kinase_PfkB_CS"/>
</dbReference>
<dbReference type="AlphaFoldDB" id="A0A2Y9BDL0"/>
<keyword evidence="11" id="KW-1185">Reference proteome</keyword>
<comment type="caution">
    <text evidence="10">The sequence shown here is derived from an EMBL/GenBank/DDBJ whole genome shotgun (WGS) entry which is preliminary data.</text>
</comment>
<dbReference type="InterPro" id="IPR022463">
    <property type="entry name" value="1-PFruKinase"/>
</dbReference>
<dbReference type="EMBL" id="QGDL01000005">
    <property type="protein sequence ID" value="PWJ29806.1"/>
    <property type="molecule type" value="Genomic_DNA"/>
</dbReference>
<dbReference type="PIRSF" id="PIRSF000535">
    <property type="entry name" value="1PFK/6PFK/LacC"/>
    <property type="match status" value="1"/>
</dbReference>
<organism evidence="10 11">
    <name type="scientific">Faecalicatena orotica</name>
    <dbReference type="NCBI Taxonomy" id="1544"/>
    <lineage>
        <taxon>Bacteria</taxon>
        <taxon>Bacillati</taxon>
        <taxon>Bacillota</taxon>
        <taxon>Clostridia</taxon>
        <taxon>Lachnospirales</taxon>
        <taxon>Lachnospiraceae</taxon>
        <taxon>Faecalicatena</taxon>
    </lineage>
</organism>
<evidence type="ECO:0000256" key="1">
    <source>
        <dbReference type="ARBA" id="ARBA00005380"/>
    </source>
</evidence>
<dbReference type="InterPro" id="IPR017583">
    <property type="entry name" value="Tagatose/fructose_Pkinase"/>
</dbReference>
<sequence length="315" mass="33787">MITTVTLNASIDKAYFMDGRIENGTVMRVASCRNTAGGKGLNVARIIKLCGENVQAAGLAGGFNGAYLESMLEQDGISKQFVHIQGETRSCINILDEGYGSTEYLEPGCPVTKEEEEEFLKRFPEIIKDSEVVTISGSVPQGVSKDIYEKMIRCAKEASRKVILDTSGELLKNGLKACPDMVKPNKDEIEALFGIQVNGFEDVVSYAGKIYGMGIPYVVISLGRDGALLVCSEGIFQGRPPEVKAVNTVGCGDSMVGAFAVALERNYSPQEALKYAVATATAAALSPGTGSFEESVQQELAGRIQIETIESKVRI</sequence>
<comment type="function">
    <text evidence="8">Catalyzes the ATP-dependent phosphorylation of fructose-l-phosphate to fructose-l,6-bisphosphate.</text>
</comment>
<dbReference type="SUPFAM" id="SSF53613">
    <property type="entry name" value="Ribokinase-like"/>
    <property type="match status" value="1"/>
</dbReference>